<dbReference type="PANTHER" id="PTHR30154">
    <property type="entry name" value="LEUCINE-RESPONSIVE REGULATORY PROTEIN"/>
    <property type="match status" value="1"/>
</dbReference>
<dbReference type="Gene3D" id="1.10.10.10">
    <property type="entry name" value="Winged helix-like DNA-binding domain superfamily/Winged helix DNA-binding domain"/>
    <property type="match status" value="1"/>
</dbReference>
<evidence type="ECO:0000256" key="3">
    <source>
        <dbReference type="ARBA" id="ARBA00023163"/>
    </source>
</evidence>
<dbReference type="RefSeq" id="WP_183648568.1">
    <property type="nucleotide sequence ID" value="NZ_JACIBV010000001.1"/>
</dbReference>
<evidence type="ECO:0000259" key="4">
    <source>
        <dbReference type="PROSITE" id="PS50956"/>
    </source>
</evidence>
<dbReference type="Gene3D" id="3.30.70.920">
    <property type="match status" value="1"/>
</dbReference>
<dbReference type="InterPro" id="IPR019887">
    <property type="entry name" value="Tscrpt_reg_AsnC/Lrp_C"/>
</dbReference>
<dbReference type="InterPro" id="IPR000485">
    <property type="entry name" value="AsnC-type_HTH_dom"/>
</dbReference>
<dbReference type="SUPFAM" id="SSF46785">
    <property type="entry name" value="Winged helix' DNA-binding domain"/>
    <property type="match status" value="1"/>
</dbReference>
<dbReference type="EMBL" id="JACIBV010000001">
    <property type="protein sequence ID" value="MBB3727663.1"/>
    <property type="molecule type" value="Genomic_DNA"/>
</dbReference>
<evidence type="ECO:0000256" key="2">
    <source>
        <dbReference type="ARBA" id="ARBA00023125"/>
    </source>
</evidence>
<name>A0A7W5V852_9ACTN</name>
<organism evidence="5 6">
    <name type="scientific">Nonomuraea dietziae</name>
    <dbReference type="NCBI Taxonomy" id="65515"/>
    <lineage>
        <taxon>Bacteria</taxon>
        <taxon>Bacillati</taxon>
        <taxon>Actinomycetota</taxon>
        <taxon>Actinomycetes</taxon>
        <taxon>Streptosporangiales</taxon>
        <taxon>Streptosporangiaceae</taxon>
        <taxon>Nonomuraea</taxon>
    </lineage>
</organism>
<dbReference type="InterPro" id="IPR036390">
    <property type="entry name" value="WH_DNA-bd_sf"/>
</dbReference>
<dbReference type="PROSITE" id="PS50956">
    <property type="entry name" value="HTH_ASNC_2"/>
    <property type="match status" value="1"/>
</dbReference>
<keyword evidence="3" id="KW-0804">Transcription</keyword>
<dbReference type="Proteomes" id="UP000579945">
    <property type="component" value="Unassembled WGS sequence"/>
</dbReference>
<keyword evidence="6" id="KW-1185">Reference proteome</keyword>
<proteinExistence type="predicted"/>
<feature type="domain" description="HTH asnC-type" evidence="4">
    <location>
        <begin position="8"/>
        <end position="69"/>
    </location>
</feature>
<gene>
    <name evidence="5" type="ORF">FHR33_003523</name>
</gene>
<reference evidence="5 6" key="1">
    <citation type="submission" date="2020-08" db="EMBL/GenBank/DDBJ databases">
        <title>Sequencing the genomes of 1000 actinobacteria strains.</title>
        <authorList>
            <person name="Klenk H.-P."/>
        </authorList>
    </citation>
    <scope>NUCLEOTIDE SEQUENCE [LARGE SCALE GENOMIC DNA]</scope>
    <source>
        <strain evidence="5 6">DSM 44320</strain>
    </source>
</reference>
<evidence type="ECO:0000313" key="6">
    <source>
        <dbReference type="Proteomes" id="UP000579945"/>
    </source>
</evidence>
<keyword evidence="2 5" id="KW-0238">DNA-binding</keyword>
<dbReference type="GeneID" id="95389952"/>
<dbReference type="InterPro" id="IPR019888">
    <property type="entry name" value="Tscrpt_reg_AsnC-like"/>
</dbReference>
<dbReference type="InterPro" id="IPR011008">
    <property type="entry name" value="Dimeric_a/b-barrel"/>
</dbReference>
<dbReference type="PANTHER" id="PTHR30154:SF34">
    <property type="entry name" value="TRANSCRIPTIONAL REGULATOR AZLB"/>
    <property type="match status" value="1"/>
</dbReference>
<dbReference type="PRINTS" id="PR00033">
    <property type="entry name" value="HTHASNC"/>
</dbReference>
<dbReference type="GO" id="GO:0043565">
    <property type="term" value="F:sequence-specific DNA binding"/>
    <property type="evidence" value="ECO:0007669"/>
    <property type="project" value="InterPro"/>
</dbReference>
<dbReference type="Pfam" id="PF13412">
    <property type="entry name" value="HTH_24"/>
    <property type="match status" value="1"/>
</dbReference>
<dbReference type="Pfam" id="PF01037">
    <property type="entry name" value="AsnC_trans_reg"/>
    <property type="match status" value="1"/>
</dbReference>
<accession>A0A7W5V852</accession>
<dbReference type="InterPro" id="IPR036388">
    <property type="entry name" value="WH-like_DNA-bd_sf"/>
</dbReference>
<evidence type="ECO:0000313" key="5">
    <source>
        <dbReference type="EMBL" id="MBB3727663.1"/>
    </source>
</evidence>
<protein>
    <submittedName>
        <fullName evidence="5">DNA-binding Lrp family transcriptional regulator</fullName>
    </submittedName>
</protein>
<dbReference type="SUPFAM" id="SSF54909">
    <property type="entry name" value="Dimeric alpha+beta barrel"/>
    <property type="match status" value="1"/>
</dbReference>
<dbReference type="SMART" id="SM00344">
    <property type="entry name" value="HTH_ASNC"/>
    <property type="match status" value="1"/>
</dbReference>
<sequence length="158" mass="17211">MPARRKGLDALDLEILRLVRERPRTGLLEIARLLGVARGTVQARLDRMSADGVITGFGPVLSPAALGYPVQAFATLEVEQASREHISAALHAIPELLEAHIVTGQGDVWCRLAGRDNEHIQRVIDGMLTIPGVRRSTTVITLSEVVAHRVHPLARLRG</sequence>
<keyword evidence="1" id="KW-0805">Transcription regulation</keyword>
<dbReference type="GO" id="GO:0043200">
    <property type="term" value="P:response to amino acid"/>
    <property type="evidence" value="ECO:0007669"/>
    <property type="project" value="TreeGrafter"/>
</dbReference>
<dbReference type="AlphaFoldDB" id="A0A7W5V852"/>
<evidence type="ECO:0000256" key="1">
    <source>
        <dbReference type="ARBA" id="ARBA00023015"/>
    </source>
</evidence>
<comment type="caution">
    <text evidence="5">The sequence shown here is derived from an EMBL/GenBank/DDBJ whole genome shotgun (WGS) entry which is preliminary data.</text>
</comment>
<dbReference type="GO" id="GO:0005829">
    <property type="term" value="C:cytosol"/>
    <property type="evidence" value="ECO:0007669"/>
    <property type="project" value="TreeGrafter"/>
</dbReference>